<dbReference type="OrthoDB" id="10033309at2759"/>
<evidence type="ECO:0000256" key="1">
    <source>
        <dbReference type="ARBA" id="ARBA00004123"/>
    </source>
</evidence>
<keyword evidence="3" id="KW-0813">Transport</keyword>
<comment type="subcellular location">
    <subcellularLocation>
        <location evidence="2 10">Cytoplasm</location>
        <location evidence="2 10">Cytoskeleton</location>
    </subcellularLocation>
    <subcellularLocation>
        <location evidence="1">Nucleus</location>
    </subcellularLocation>
</comment>
<keyword evidence="9" id="KW-0539">Nucleus</keyword>
<keyword evidence="12" id="KW-1185">Reference proteome</keyword>
<evidence type="ECO:0000256" key="6">
    <source>
        <dbReference type="ARBA" id="ARBA00022816"/>
    </source>
</evidence>
<reference evidence="11 12" key="1">
    <citation type="journal article" date="2019" name="BMC Genomics">
        <title>New insights from Opisthorchis felineus genome: update on genomics of the epidemiologically important liver flukes.</title>
        <authorList>
            <person name="Ershov N.I."/>
            <person name="Mordvinov V.A."/>
            <person name="Prokhortchouk E.B."/>
            <person name="Pakharukova M.Y."/>
            <person name="Gunbin K.V."/>
            <person name="Ustyantsev K."/>
            <person name="Genaev M.A."/>
            <person name="Blinov A.G."/>
            <person name="Mazur A."/>
            <person name="Boulygina E."/>
            <person name="Tsygankova S."/>
            <person name="Khrameeva E."/>
            <person name="Chekanov N."/>
            <person name="Fan G."/>
            <person name="Xiao A."/>
            <person name="Zhang H."/>
            <person name="Xu X."/>
            <person name="Yang H."/>
            <person name="Solovyev V."/>
            <person name="Lee S.M."/>
            <person name="Liu X."/>
            <person name="Afonnikov D.A."/>
            <person name="Skryabin K.G."/>
        </authorList>
    </citation>
    <scope>NUCLEOTIDE SEQUENCE [LARGE SCALE GENOMIC DNA]</scope>
    <source>
        <strain evidence="11">AK-0245</strain>
        <tissue evidence="11">Whole organism</tissue>
    </source>
</reference>
<accession>A0A4S2LSZ6</accession>
<dbReference type="GO" id="GO:0005868">
    <property type="term" value="C:cytoplasmic dynein complex"/>
    <property type="evidence" value="ECO:0007669"/>
    <property type="project" value="TreeGrafter"/>
</dbReference>
<dbReference type="Gene3D" id="3.30.740.10">
    <property type="entry name" value="Protein Inhibitor Of Neuronal Nitric Oxide Synthase"/>
    <property type="match status" value="1"/>
</dbReference>
<dbReference type="STRING" id="147828.A0A4S2LSZ6"/>
<keyword evidence="6" id="KW-0509">mRNA transport</keyword>
<evidence type="ECO:0000256" key="9">
    <source>
        <dbReference type="ARBA" id="ARBA00023242"/>
    </source>
</evidence>
<evidence type="ECO:0000256" key="5">
    <source>
        <dbReference type="ARBA" id="ARBA00022701"/>
    </source>
</evidence>
<dbReference type="Pfam" id="PF01221">
    <property type="entry name" value="Dynein_light"/>
    <property type="match status" value="1"/>
</dbReference>
<dbReference type="EMBL" id="SJOL01006437">
    <property type="protein sequence ID" value="TGZ66891.1"/>
    <property type="molecule type" value="Genomic_DNA"/>
</dbReference>
<keyword evidence="4 10" id="KW-0963">Cytoplasm</keyword>
<dbReference type="PANTHER" id="PTHR11886">
    <property type="entry name" value="DYNEIN LIGHT CHAIN"/>
    <property type="match status" value="1"/>
</dbReference>
<organism evidence="11 12">
    <name type="scientific">Opisthorchis felineus</name>
    <dbReference type="NCBI Taxonomy" id="147828"/>
    <lineage>
        <taxon>Eukaryota</taxon>
        <taxon>Metazoa</taxon>
        <taxon>Spiralia</taxon>
        <taxon>Lophotrochozoa</taxon>
        <taxon>Platyhelminthes</taxon>
        <taxon>Trematoda</taxon>
        <taxon>Digenea</taxon>
        <taxon>Opisthorchiida</taxon>
        <taxon>Opisthorchiata</taxon>
        <taxon>Opisthorchiidae</taxon>
        <taxon>Opisthorchis</taxon>
    </lineage>
</organism>
<dbReference type="GO" id="GO:0045505">
    <property type="term" value="F:dynein intermediate chain binding"/>
    <property type="evidence" value="ECO:0007669"/>
    <property type="project" value="TreeGrafter"/>
</dbReference>
<sequence>MPERKAIIKSADMPEDMQQEAADCSGEALDKFNIEKDIAAYIKKEFDRTHGPTWHCVVGRQFGRIRGHNLASRRCDPMTIALIKEDGQARRFIWGNVQILAHARLRRE</sequence>
<dbReference type="PANTHER" id="PTHR11886:SF35">
    <property type="entry name" value="DYNEIN LIGHT CHAIN"/>
    <property type="match status" value="1"/>
</dbReference>
<dbReference type="CDD" id="cd21452">
    <property type="entry name" value="DLC-like_DYNLL1_DYNLL2"/>
    <property type="match status" value="1"/>
</dbReference>
<evidence type="ECO:0000256" key="4">
    <source>
        <dbReference type="ARBA" id="ARBA00022490"/>
    </source>
</evidence>
<comment type="caution">
    <text evidence="11">The sequence shown here is derived from an EMBL/GenBank/DDBJ whole genome shotgun (WGS) entry which is preliminary data.</text>
</comment>
<gene>
    <name evidence="11" type="ORF">CRM22_005109</name>
</gene>
<dbReference type="GO" id="GO:0051028">
    <property type="term" value="P:mRNA transport"/>
    <property type="evidence" value="ECO:0007669"/>
    <property type="project" value="UniProtKB-KW"/>
</dbReference>
<evidence type="ECO:0000256" key="3">
    <source>
        <dbReference type="ARBA" id="ARBA00022448"/>
    </source>
</evidence>
<dbReference type="SUPFAM" id="SSF54648">
    <property type="entry name" value="DLC"/>
    <property type="match status" value="1"/>
</dbReference>
<dbReference type="GO" id="GO:0015031">
    <property type="term" value="P:protein transport"/>
    <property type="evidence" value="ECO:0007669"/>
    <property type="project" value="UniProtKB-KW"/>
</dbReference>
<evidence type="ECO:0000313" key="12">
    <source>
        <dbReference type="Proteomes" id="UP000308267"/>
    </source>
</evidence>
<keyword evidence="8 10" id="KW-0206">Cytoskeleton</keyword>
<proteinExistence type="inferred from homology"/>
<keyword evidence="10" id="KW-0243">Dynein</keyword>
<dbReference type="FunFam" id="3.30.740.10:FF:000005">
    <property type="entry name" value="Dynein light chain"/>
    <property type="match status" value="1"/>
</dbReference>
<dbReference type="InterPro" id="IPR037177">
    <property type="entry name" value="DLC_sf"/>
</dbReference>
<keyword evidence="10" id="KW-0505">Motor protein</keyword>
<dbReference type="GO" id="GO:0005874">
    <property type="term" value="C:microtubule"/>
    <property type="evidence" value="ECO:0007669"/>
    <property type="project" value="UniProtKB-KW"/>
</dbReference>
<dbReference type="Proteomes" id="UP000308267">
    <property type="component" value="Unassembled WGS sequence"/>
</dbReference>
<keyword evidence="5 10" id="KW-0493">Microtubule</keyword>
<name>A0A4S2LSZ6_OPIFE</name>
<dbReference type="GO" id="GO:0005634">
    <property type="term" value="C:nucleus"/>
    <property type="evidence" value="ECO:0007669"/>
    <property type="project" value="UniProtKB-SubCell"/>
</dbReference>
<keyword evidence="7" id="KW-0653">Protein transport</keyword>
<dbReference type="InterPro" id="IPR001372">
    <property type="entry name" value="Dynein_light_chain_typ-1/2"/>
</dbReference>
<protein>
    <recommendedName>
        <fullName evidence="10">Dynein light chain</fullName>
    </recommendedName>
</protein>
<evidence type="ECO:0000256" key="8">
    <source>
        <dbReference type="ARBA" id="ARBA00023212"/>
    </source>
</evidence>
<evidence type="ECO:0000256" key="10">
    <source>
        <dbReference type="RuleBase" id="RU365010"/>
    </source>
</evidence>
<comment type="similarity">
    <text evidence="10">Belongs to the dynein light chain family.</text>
</comment>
<dbReference type="SMART" id="SM01375">
    <property type="entry name" value="Dynein_light"/>
    <property type="match status" value="1"/>
</dbReference>
<dbReference type="GO" id="GO:0007017">
    <property type="term" value="P:microtubule-based process"/>
    <property type="evidence" value="ECO:0007669"/>
    <property type="project" value="InterPro"/>
</dbReference>
<evidence type="ECO:0000256" key="2">
    <source>
        <dbReference type="ARBA" id="ARBA00004245"/>
    </source>
</evidence>
<evidence type="ECO:0000256" key="7">
    <source>
        <dbReference type="ARBA" id="ARBA00022927"/>
    </source>
</evidence>
<dbReference type="AlphaFoldDB" id="A0A4S2LSZ6"/>
<evidence type="ECO:0000313" key="11">
    <source>
        <dbReference type="EMBL" id="TGZ66891.1"/>
    </source>
</evidence>